<evidence type="ECO:0008006" key="3">
    <source>
        <dbReference type="Google" id="ProtNLM"/>
    </source>
</evidence>
<dbReference type="Gene3D" id="2.80.10.50">
    <property type="match status" value="1"/>
</dbReference>
<dbReference type="SUPFAM" id="SSF50370">
    <property type="entry name" value="Ricin B-like lectins"/>
    <property type="match status" value="1"/>
</dbReference>
<proteinExistence type="predicted"/>
<dbReference type="Proteomes" id="UP000645217">
    <property type="component" value="Unassembled WGS sequence"/>
</dbReference>
<accession>A0A917RS58</accession>
<keyword evidence="2" id="KW-1185">Reference proteome</keyword>
<evidence type="ECO:0000313" key="1">
    <source>
        <dbReference type="EMBL" id="GGL22107.1"/>
    </source>
</evidence>
<dbReference type="InterPro" id="IPR035992">
    <property type="entry name" value="Ricin_B-like_lectins"/>
</dbReference>
<name>A0A917RS58_9ACTN</name>
<evidence type="ECO:0000313" key="2">
    <source>
        <dbReference type="Proteomes" id="UP000645217"/>
    </source>
</evidence>
<reference evidence="1" key="1">
    <citation type="journal article" date="2014" name="Int. J. Syst. Evol. Microbiol.">
        <title>Complete genome sequence of Corynebacterium casei LMG S-19264T (=DSM 44701T), isolated from a smear-ripened cheese.</title>
        <authorList>
            <consortium name="US DOE Joint Genome Institute (JGI-PGF)"/>
            <person name="Walter F."/>
            <person name="Albersmeier A."/>
            <person name="Kalinowski J."/>
            <person name="Ruckert C."/>
        </authorList>
    </citation>
    <scope>NUCLEOTIDE SEQUENCE</scope>
    <source>
        <strain evidence="1">JCM 13064</strain>
    </source>
</reference>
<organism evidence="1 2">
    <name type="scientific">Sphaerisporangium melleum</name>
    <dbReference type="NCBI Taxonomy" id="321316"/>
    <lineage>
        <taxon>Bacteria</taxon>
        <taxon>Bacillati</taxon>
        <taxon>Actinomycetota</taxon>
        <taxon>Actinomycetes</taxon>
        <taxon>Streptosporangiales</taxon>
        <taxon>Streptosporangiaceae</taxon>
        <taxon>Sphaerisporangium</taxon>
    </lineage>
</organism>
<dbReference type="AlphaFoldDB" id="A0A917RS58"/>
<dbReference type="EMBL" id="BMNT01000108">
    <property type="protein sequence ID" value="GGL22107.1"/>
    <property type="molecule type" value="Genomic_DNA"/>
</dbReference>
<sequence>MTRDGRGLAAEARHSGKCVDVSQVSTTAGAKVHRWTCNPTGQGGPLNRTWRIWGR</sequence>
<reference evidence="1" key="2">
    <citation type="submission" date="2020-09" db="EMBL/GenBank/DDBJ databases">
        <authorList>
            <person name="Sun Q."/>
            <person name="Ohkuma M."/>
        </authorList>
    </citation>
    <scope>NUCLEOTIDE SEQUENCE</scope>
    <source>
        <strain evidence="1">JCM 13064</strain>
    </source>
</reference>
<gene>
    <name evidence="1" type="ORF">GCM10007964_75000</name>
</gene>
<comment type="caution">
    <text evidence="1">The sequence shown here is derived from an EMBL/GenBank/DDBJ whole genome shotgun (WGS) entry which is preliminary data.</text>
</comment>
<protein>
    <recommendedName>
        <fullName evidence="3">Ricin B lectin domain-containing protein</fullName>
    </recommendedName>
</protein>